<organism evidence="1 2">
    <name type="scientific">Oceanococcus atlanticus</name>
    <dbReference type="NCBI Taxonomy" id="1317117"/>
    <lineage>
        <taxon>Bacteria</taxon>
        <taxon>Pseudomonadati</taxon>
        <taxon>Pseudomonadota</taxon>
        <taxon>Gammaproteobacteria</taxon>
        <taxon>Chromatiales</taxon>
        <taxon>Oceanococcaceae</taxon>
        <taxon>Oceanococcus</taxon>
    </lineage>
</organism>
<keyword evidence="2" id="KW-1185">Reference proteome</keyword>
<sequence length="204" mass="23426">MEFQRDMLDRGRSLDQQISIQMSIFKNLEGQRKSIEENDDVRQQFEDAISTGNYEKFSSRCYFFTGELEVVSSAILQCEFDFCGTQLTDLWDLDLDADLLSHSVMETESGGAIVFVWPSDAKNATRSVQSFDQIPTESKGDIFVQYCFLQSENTYFSKAWWNRLPPTNKDLIRRLANSLYYDGGAFKACDTKLVNWTMASVDTI</sequence>
<evidence type="ECO:0000313" key="2">
    <source>
        <dbReference type="Proteomes" id="UP000192342"/>
    </source>
</evidence>
<dbReference type="AlphaFoldDB" id="A0A1Y1S9P6"/>
<dbReference type="Proteomes" id="UP000192342">
    <property type="component" value="Unassembled WGS sequence"/>
</dbReference>
<comment type="caution">
    <text evidence="1">The sequence shown here is derived from an EMBL/GenBank/DDBJ whole genome shotgun (WGS) entry which is preliminary data.</text>
</comment>
<accession>A0A1Y1S9P6</accession>
<reference evidence="1 2" key="1">
    <citation type="submission" date="2013-04" db="EMBL/GenBank/DDBJ databases">
        <title>Oceanococcus atlanticus 22II-S10r2 Genome Sequencing.</title>
        <authorList>
            <person name="Lai Q."/>
            <person name="Li G."/>
            <person name="Shao Z."/>
        </authorList>
    </citation>
    <scope>NUCLEOTIDE SEQUENCE [LARGE SCALE GENOMIC DNA]</scope>
    <source>
        <strain evidence="1 2">22II-S10r2</strain>
    </source>
</reference>
<dbReference type="EMBL" id="AQQV01000010">
    <property type="protein sequence ID" value="ORE84898.1"/>
    <property type="molecule type" value="Genomic_DNA"/>
</dbReference>
<evidence type="ECO:0000313" key="1">
    <source>
        <dbReference type="EMBL" id="ORE84898.1"/>
    </source>
</evidence>
<name>A0A1Y1S9P6_9GAMM</name>
<protein>
    <submittedName>
        <fullName evidence="1">Uncharacterized protein</fullName>
    </submittedName>
</protein>
<gene>
    <name evidence="1" type="ORF">ATO7_16464</name>
</gene>
<proteinExistence type="predicted"/>